<dbReference type="EMBL" id="WELI01000007">
    <property type="protein sequence ID" value="KAB7728639.1"/>
    <property type="molecule type" value="Genomic_DNA"/>
</dbReference>
<name>A0A7J5TW67_9BACT</name>
<gene>
    <name evidence="1" type="ORF">F5984_17515</name>
</gene>
<dbReference type="RefSeq" id="WP_152125534.1">
    <property type="nucleotide sequence ID" value="NZ_WELI01000007.1"/>
</dbReference>
<evidence type="ECO:0000313" key="1">
    <source>
        <dbReference type="EMBL" id="KAB7728639.1"/>
    </source>
</evidence>
<comment type="caution">
    <text evidence="1">The sequence shown here is derived from an EMBL/GenBank/DDBJ whole genome shotgun (WGS) entry which is preliminary data.</text>
</comment>
<protein>
    <submittedName>
        <fullName evidence="1">Uncharacterized protein</fullName>
    </submittedName>
</protein>
<reference evidence="1 2" key="1">
    <citation type="submission" date="2019-10" db="EMBL/GenBank/DDBJ databases">
        <title>Rudanella paleaurantiibacter sp. nov., isolated from sludge.</title>
        <authorList>
            <person name="Xu S.Q."/>
        </authorList>
    </citation>
    <scope>NUCLEOTIDE SEQUENCE [LARGE SCALE GENOMIC DNA]</scope>
    <source>
        <strain evidence="1 2">HX-22-17</strain>
    </source>
</reference>
<organism evidence="1 2">
    <name type="scientific">Rudanella paleaurantiibacter</name>
    <dbReference type="NCBI Taxonomy" id="2614655"/>
    <lineage>
        <taxon>Bacteria</taxon>
        <taxon>Pseudomonadati</taxon>
        <taxon>Bacteroidota</taxon>
        <taxon>Cytophagia</taxon>
        <taxon>Cytophagales</taxon>
        <taxon>Cytophagaceae</taxon>
        <taxon>Rudanella</taxon>
    </lineage>
</organism>
<evidence type="ECO:0000313" key="2">
    <source>
        <dbReference type="Proteomes" id="UP000488299"/>
    </source>
</evidence>
<dbReference type="Proteomes" id="UP000488299">
    <property type="component" value="Unassembled WGS sequence"/>
</dbReference>
<proteinExistence type="predicted"/>
<dbReference type="AlphaFoldDB" id="A0A7J5TW67"/>
<accession>A0A7J5TW67</accession>
<keyword evidence="2" id="KW-1185">Reference proteome</keyword>
<sequence length="120" mass="13050">MDTKQTSPHESPALSLIDTTIEAFDQGQAASPQEGMSLLGDWFSSVENNEQAADLMQPMQALRDELQQGSPRNTRLVDLLEQLAELTETKATQVDADLASRLTTLSTALRNFAGQLSTTV</sequence>